<dbReference type="GeneID" id="87843329"/>
<keyword evidence="4" id="KW-1185">Reference proteome</keyword>
<feature type="transmembrane region" description="Helical" evidence="2">
    <location>
        <begin position="24"/>
        <end position="42"/>
    </location>
</feature>
<keyword evidence="2" id="KW-1133">Transmembrane helix</keyword>
<protein>
    <submittedName>
        <fullName evidence="3">Uncharacterized protein</fullName>
    </submittedName>
</protein>
<feature type="region of interest" description="Disordered" evidence="1">
    <location>
        <begin position="51"/>
        <end position="111"/>
    </location>
</feature>
<reference evidence="3" key="1">
    <citation type="journal article" date="2023" name="Mol. Phylogenet. Evol.">
        <title>Genome-scale phylogeny and comparative genomics of the fungal order Sordariales.</title>
        <authorList>
            <person name="Hensen N."/>
            <person name="Bonometti L."/>
            <person name="Westerberg I."/>
            <person name="Brannstrom I.O."/>
            <person name="Guillou S."/>
            <person name="Cros-Aarteil S."/>
            <person name="Calhoun S."/>
            <person name="Haridas S."/>
            <person name="Kuo A."/>
            <person name="Mondo S."/>
            <person name="Pangilinan J."/>
            <person name="Riley R."/>
            <person name="LaButti K."/>
            <person name="Andreopoulos B."/>
            <person name="Lipzen A."/>
            <person name="Chen C."/>
            <person name="Yan M."/>
            <person name="Daum C."/>
            <person name="Ng V."/>
            <person name="Clum A."/>
            <person name="Steindorff A."/>
            <person name="Ohm R.A."/>
            <person name="Martin F."/>
            <person name="Silar P."/>
            <person name="Natvig D.O."/>
            <person name="Lalanne C."/>
            <person name="Gautier V."/>
            <person name="Ament-Velasquez S.L."/>
            <person name="Kruys A."/>
            <person name="Hutchinson M.I."/>
            <person name="Powell A.J."/>
            <person name="Barry K."/>
            <person name="Miller A.N."/>
            <person name="Grigoriev I.V."/>
            <person name="Debuchy R."/>
            <person name="Gladieux P."/>
            <person name="Hiltunen Thoren M."/>
            <person name="Johannesson H."/>
        </authorList>
    </citation>
    <scope>NUCLEOTIDE SEQUENCE</scope>
    <source>
        <strain evidence="3">CBS 168.71</strain>
    </source>
</reference>
<feature type="transmembrane region" description="Helical" evidence="2">
    <location>
        <begin position="172"/>
        <end position="191"/>
    </location>
</feature>
<evidence type="ECO:0000256" key="1">
    <source>
        <dbReference type="SAM" id="MobiDB-lite"/>
    </source>
</evidence>
<gene>
    <name evidence="3" type="ORF">B0H64DRAFT_438843</name>
</gene>
<evidence type="ECO:0000313" key="4">
    <source>
        <dbReference type="Proteomes" id="UP001278766"/>
    </source>
</evidence>
<reference evidence="3" key="2">
    <citation type="submission" date="2023-06" db="EMBL/GenBank/DDBJ databases">
        <authorList>
            <consortium name="Lawrence Berkeley National Laboratory"/>
            <person name="Haridas S."/>
            <person name="Hensen N."/>
            <person name="Bonometti L."/>
            <person name="Westerberg I."/>
            <person name="Brannstrom I.O."/>
            <person name="Guillou S."/>
            <person name="Cros-Aarteil S."/>
            <person name="Calhoun S."/>
            <person name="Kuo A."/>
            <person name="Mondo S."/>
            <person name="Pangilinan J."/>
            <person name="Riley R."/>
            <person name="Labutti K."/>
            <person name="Andreopoulos B."/>
            <person name="Lipzen A."/>
            <person name="Chen C."/>
            <person name="Yanf M."/>
            <person name="Daum C."/>
            <person name="Ng V."/>
            <person name="Clum A."/>
            <person name="Steindorff A."/>
            <person name="Ohm R."/>
            <person name="Martin F."/>
            <person name="Silar P."/>
            <person name="Natvig D."/>
            <person name="Lalanne C."/>
            <person name="Gautier V."/>
            <person name="Ament-Velasquez S.L."/>
            <person name="Kruys A."/>
            <person name="Hutchinson M.I."/>
            <person name="Powell A.J."/>
            <person name="Barry K."/>
            <person name="Miller A.N."/>
            <person name="Grigoriev I.V."/>
            <person name="Debuchy R."/>
            <person name="Gladieux P."/>
            <person name="Thoren M.H."/>
            <person name="Johannesson H."/>
        </authorList>
    </citation>
    <scope>NUCLEOTIDE SEQUENCE</scope>
    <source>
        <strain evidence="3">CBS 168.71</strain>
    </source>
</reference>
<name>A0AAE0LUV5_9PEZI</name>
<feature type="compositionally biased region" description="Low complexity" evidence="1">
    <location>
        <begin position="62"/>
        <end position="77"/>
    </location>
</feature>
<organism evidence="3 4">
    <name type="scientific">Chaetomium fimeti</name>
    <dbReference type="NCBI Taxonomy" id="1854472"/>
    <lineage>
        <taxon>Eukaryota</taxon>
        <taxon>Fungi</taxon>
        <taxon>Dikarya</taxon>
        <taxon>Ascomycota</taxon>
        <taxon>Pezizomycotina</taxon>
        <taxon>Sordariomycetes</taxon>
        <taxon>Sordariomycetidae</taxon>
        <taxon>Sordariales</taxon>
        <taxon>Chaetomiaceae</taxon>
        <taxon>Chaetomium</taxon>
    </lineage>
</organism>
<dbReference type="RefSeq" id="XP_062661882.1">
    <property type="nucleotide sequence ID" value="XM_062806381.1"/>
</dbReference>
<sequence>MAYSDRHRALDPYDVFEYARQPQFWLLGAALIANFIATTIFISHTAKAKADEESQGTLPSHNPKTTTTPQPAQPAHQPDNDDDDDTTKEEAPHPNPDPPQPAAEQTPTRPALPRRCTRWLAPHLTTKWHTALAVAVYLAILGAQLQEGVWVGVTFGRVLGVMSQQWSMWFRAGSWLGTGVYGLLILVLALLGAGGAYLGALAVALQFNCVVELCFCA</sequence>
<accession>A0AAE0LUV5</accession>
<comment type="caution">
    <text evidence="3">The sequence shown here is derived from an EMBL/GenBank/DDBJ whole genome shotgun (WGS) entry which is preliminary data.</text>
</comment>
<keyword evidence="2" id="KW-0472">Membrane</keyword>
<dbReference type="Proteomes" id="UP001278766">
    <property type="component" value="Unassembled WGS sequence"/>
</dbReference>
<evidence type="ECO:0000256" key="2">
    <source>
        <dbReference type="SAM" id="Phobius"/>
    </source>
</evidence>
<dbReference type="AlphaFoldDB" id="A0AAE0LUV5"/>
<keyword evidence="2" id="KW-0812">Transmembrane</keyword>
<proteinExistence type="predicted"/>
<dbReference type="EMBL" id="JAUEPN010000002">
    <property type="protein sequence ID" value="KAK3298368.1"/>
    <property type="molecule type" value="Genomic_DNA"/>
</dbReference>
<evidence type="ECO:0000313" key="3">
    <source>
        <dbReference type="EMBL" id="KAK3298368.1"/>
    </source>
</evidence>